<feature type="domain" description="Response regulatory" evidence="3">
    <location>
        <begin position="10"/>
        <end position="126"/>
    </location>
</feature>
<protein>
    <submittedName>
        <fullName evidence="4">Response regulator</fullName>
    </submittedName>
</protein>
<proteinExistence type="predicted"/>
<dbReference type="PROSITE" id="PS50110">
    <property type="entry name" value="RESPONSE_REGULATORY"/>
    <property type="match status" value="1"/>
</dbReference>
<dbReference type="EMBL" id="JACQWF010000156">
    <property type="protein sequence ID" value="MBI4595430.1"/>
    <property type="molecule type" value="Genomic_DNA"/>
</dbReference>
<dbReference type="Gene3D" id="3.40.50.2300">
    <property type="match status" value="1"/>
</dbReference>
<dbReference type="PANTHER" id="PTHR44591:SF3">
    <property type="entry name" value="RESPONSE REGULATORY DOMAIN-CONTAINING PROTEIN"/>
    <property type="match status" value="1"/>
</dbReference>
<dbReference type="GO" id="GO:0000160">
    <property type="term" value="P:phosphorelay signal transduction system"/>
    <property type="evidence" value="ECO:0007669"/>
    <property type="project" value="InterPro"/>
</dbReference>
<evidence type="ECO:0000313" key="4">
    <source>
        <dbReference type="EMBL" id="MBI4595430.1"/>
    </source>
</evidence>
<dbReference type="SUPFAM" id="SSF52172">
    <property type="entry name" value="CheY-like"/>
    <property type="match status" value="1"/>
</dbReference>
<dbReference type="InterPro" id="IPR011006">
    <property type="entry name" value="CheY-like_superfamily"/>
</dbReference>
<dbReference type="InterPro" id="IPR001789">
    <property type="entry name" value="Sig_transdc_resp-reg_receiver"/>
</dbReference>
<dbReference type="InterPro" id="IPR050595">
    <property type="entry name" value="Bact_response_regulator"/>
</dbReference>
<dbReference type="AlphaFoldDB" id="A0A933GMT7"/>
<gene>
    <name evidence="4" type="ORF">HY730_03525</name>
</gene>
<feature type="modified residue" description="4-aspartylphosphate" evidence="2">
    <location>
        <position position="59"/>
    </location>
</feature>
<evidence type="ECO:0000259" key="3">
    <source>
        <dbReference type="PROSITE" id="PS50110"/>
    </source>
</evidence>
<evidence type="ECO:0000256" key="2">
    <source>
        <dbReference type="PROSITE-ProRule" id="PRU00169"/>
    </source>
</evidence>
<dbReference type="PANTHER" id="PTHR44591">
    <property type="entry name" value="STRESS RESPONSE REGULATOR PROTEIN 1"/>
    <property type="match status" value="1"/>
</dbReference>
<dbReference type="SMART" id="SM00448">
    <property type="entry name" value="REC"/>
    <property type="match status" value="1"/>
</dbReference>
<dbReference type="Proteomes" id="UP000772181">
    <property type="component" value="Unassembled WGS sequence"/>
</dbReference>
<comment type="caution">
    <text evidence="4">The sequence shown here is derived from an EMBL/GenBank/DDBJ whole genome shotgun (WGS) entry which is preliminary data.</text>
</comment>
<name>A0A933GMT7_UNCTE</name>
<reference evidence="4" key="1">
    <citation type="submission" date="2020-07" db="EMBL/GenBank/DDBJ databases">
        <title>Huge and variable diversity of episymbiotic CPR bacteria and DPANN archaea in groundwater ecosystems.</title>
        <authorList>
            <person name="He C.Y."/>
            <person name="Keren R."/>
            <person name="Whittaker M."/>
            <person name="Farag I.F."/>
            <person name="Doudna J."/>
            <person name="Cate J.H.D."/>
            <person name="Banfield J.F."/>
        </authorList>
    </citation>
    <scope>NUCLEOTIDE SEQUENCE</scope>
    <source>
        <strain evidence="4">NC_groundwater_1482_Ag_S-0.65um_47_24</strain>
    </source>
</reference>
<accession>A0A933GMT7</accession>
<organism evidence="4 5">
    <name type="scientific">Tectimicrobiota bacterium</name>
    <dbReference type="NCBI Taxonomy" id="2528274"/>
    <lineage>
        <taxon>Bacteria</taxon>
        <taxon>Pseudomonadati</taxon>
        <taxon>Nitrospinota/Tectimicrobiota group</taxon>
        <taxon>Candidatus Tectimicrobiota</taxon>
    </lineage>
</organism>
<sequence length="138" mass="15509">MKQIKQNRKKILVVDDEPIIGNICQEFLTDNGFSVEVAPNGDIAQSKLEKEEFDLCLLDVKMPVMDGAQLYRYIQHSNPAFVNKVIFMTGDVLSDNIAEFLIKANRPHLAKPFTLDDLKAIVNEVMTTPTVTSKSNLI</sequence>
<dbReference type="Pfam" id="PF00072">
    <property type="entry name" value="Response_reg"/>
    <property type="match status" value="1"/>
</dbReference>
<evidence type="ECO:0000313" key="5">
    <source>
        <dbReference type="Proteomes" id="UP000772181"/>
    </source>
</evidence>
<keyword evidence="1 2" id="KW-0597">Phosphoprotein</keyword>
<evidence type="ECO:0000256" key="1">
    <source>
        <dbReference type="ARBA" id="ARBA00022553"/>
    </source>
</evidence>